<feature type="transmembrane region" description="Helical" evidence="1">
    <location>
        <begin position="112"/>
        <end position="133"/>
    </location>
</feature>
<reference evidence="2 3" key="1">
    <citation type="submission" date="2013-04" db="EMBL/GenBank/DDBJ databases">
        <authorList>
            <person name="Kuznetsov B."/>
            <person name="Ivanovsky R."/>
        </authorList>
    </citation>
    <scope>NUCLEOTIDE SEQUENCE [LARGE SCALE GENOMIC DNA]</scope>
    <source>
        <strain evidence="2 3">MGU-K5</strain>
    </source>
</reference>
<feature type="transmembrane region" description="Helical" evidence="1">
    <location>
        <begin position="264"/>
        <end position="288"/>
    </location>
</feature>
<dbReference type="STRING" id="1316936.K678_00135"/>
<feature type="transmembrane region" description="Helical" evidence="1">
    <location>
        <begin position="164"/>
        <end position="191"/>
    </location>
</feature>
<dbReference type="AlphaFoldDB" id="S9SC39"/>
<evidence type="ECO:0000256" key="1">
    <source>
        <dbReference type="SAM" id="Phobius"/>
    </source>
</evidence>
<dbReference type="RefSeq" id="WP_021130418.1">
    <property type="nucleotide sequence ID" value="NZ_AQPH01000001.1"/>
</dbReference>
<feature type="transmembrane region" description="Helical" evidence="1">
    <location>
        <begin position="203"/>
        <end position="223"/>
    </location>
</feature>
<proteinExistence type="predicted"/>
<evidence type="ECO:0000313" key="3">
    <source>
        <dbReference type="Proteomes" id="UP000015350"/>
    </source>
</evidence>
<feature type="transmembrane region" description="Helical" evidence="1">
    <location>
        <begin position="333"/>
        <end position="363"/>
    </location>
</feature>
<dbReference type="Proteomes" id="UP000015350">
    <property type="component" value="Unassembled WGS sequence"/>
</dbReference>
<gene>
    <name evidence="2" type="ORF">K678_00135</name>
</gene>
<feature type="transmembrane region" description="Helical" evidence="1">
    <location>
        <begin position="300"/>
        <end position="321"/>
    </location>
</feature>
<organism evidence="2 3">
    <name type="scientific">Magnetospirillum fulvum MGU-K5</name>
    <dbReference type="NCBI Taxonomy" id="1316936"/>
    <lineage>
        <taxon>Bacteria</taxon>
        <taxon>Pseudomonadati</taxon>
        <taxon>Pseudomonadota</taxon>
        <taxon>Alphaproteobacteria</taxon>
        <taxon>Rhodospirillales</taxon>
        <taxon>Rhodospirillaceae</taxon>
        <taxon>Magnetospirillum</taxon>
    </lineage>
</organism>
<keyword evidence="1" id="KW-0812">Transmembrane</keyword>
<protein>
    <submittedName>
        <fullName evidence="2">Uncharacterized protein</fullName>
    </submittedName>
</protein>
<keyword evidence="1" id="KW-1133">Transmembrane helix</keyword>
<accession>S9SC39</accession>
<evidence type="ECO:0000313" key="2">
    <source>
        <dbReference type="EMBL" id="EPY03472.1"/>
    </source>
</evidence>
<dbReference type="OrthoDB" id="7331960at2"/>
<feature type="transmembrane region" description="Helical" evidence="1">
    <location>
        <begin position="7"/>
        <end position="27"/>
    </location>
</feature>
<sequence>MNRSSDLGRMLMIGGLGLFVVFTYFGFAPPHHHLLELLAKARDPGLFPADPFLTDPGAFGASLLYPLVRLTGVPLGNDLFGFTLHLAAGFLILAGAVGVVRRRLTGGDEAAALLTVLIGCFFFGKVLVGVQAAPLPLYTPTPQGIAHLFGMAALLAGLDRRPGLAAVAAAVSVAIAPEGNGLIALAVPLWLAFDRSLPRASLLWGLLPLAAAVAMVRVVAALPPTGSDVVASLAGQTPLAGVLLVLVCLWAIRAGRTPDATPTLRGWLWALAGLTLAVAGASLALVFFPQLLSPSLTSVLALPLASVYLTWLVLTVALARVAVSTRLAGLEKLLLLGALLVLVPGPVAIGIAVALALLARLLLLIREKLGCGLGVGLHPAATLVPLLLFLMLVRSGTELVSPVWLDRTALAHSARWSAGVYANQSSWEAWEALKPLPDFPLVALYDNLAYQVPDLKSVALPGALEVHPAANLAAGKSPFLAPPGFVSADPDRALEASRRAAAIAELIRVVGRGEALSTDPVGWVRAGADHRAIEIPVSLETFLSERQMAVLVPPGLARLFPASLPRRTVGEQVLIGFGIAP</sequence>
<keyword evidence="1" id="KW-0472">Membrane</keyword>
<name>S9SC39_MAGFU</name>
<feature type="transmembrane region" description="Helical" evidence="1">
    <location>
        <begin position="79"/>
        <end position="100"/>
    </location>
</feature>
<feature type="transmembrane region" description="Helical" evidence="1">
    <location>
        <begin position="229"/>
        <end position="252"/>
    </location>
</feature>
<dbReference type="EMBL" id="AQPH01000001">
    <property type="protein sequence ID" value="EPY03472.1"/>
    <property type="molecule type" value="Genomic_DNA"/>
</dbReference>
<comment type="caution">
    <text evidence="2">The sequence shown here is derived from an EMBL/GenBank/DDBJ whole genome shotgun (WGS) entry which is preliminary data.</text>
</comment>